<dbReference type="RefSeq" id="WP_183203019.1">
    <property type="nucleotide sequence ID" value="NZ_JACIEK010000040.1"/>
</dbReference>
<name>A0A7W6MMK1_9HYPH</name>
<evidence type="ECO:0000313" key="1">
    <source>
        <dbReference type="EMBL" id="MBB4000918.1"/>
    </source>
</evidence>
<dbReference type="Proteomes" id="UP000542776">
    <property type="component" value="Unassembled WGS sequence"/>
</dbReference>
<evidence type="ECO:0000313" key="2">
    <source>
        <dbReference type="Proteomes" id="UP000542776"/>
    </source>
</evidence>
<proteinExistence type="predicted"/>
<gene>
    <name evidence="1" type="ORF">GGR04_004804</name>
</gene>
<reference evidence="1 2" key="1">
    <citation type="submission" date="2020-08" db="EMBL/GenBank/DDBJ databases">
        <title>Genomic Encyclopedia of Type Strains, Phase IV (KMG-IV): sequencing the most valuable type-strain genomes for metagenomic binning, comparative biology and taxonomic classification.</title>
        <authorList>
            <person name="Goeker M."/>
        </authorList>
    </citation>
    <scope>NUCLEOTIDE SEQUENCE [LARGE SCALE GENOMIC DNA]</scope>
    <source>
        <strain evidence="1 2">DSM 102238</strain>
    </source>
</reference>
<sequence>METVTSMPNALRATPTRRLFLTSGSSAAGFLKQKFSASGGGTQGWFPSPGHQDRAIEIQTRLIRDPVPETDDYNLFFEERRAHRAEDPRQCGSWLPDDPSVFSDFAAIATCWPDLDRAEFWVDPDPSAQLNLLMFLNWVSYHGMDTGKLYLVHGEKRWGEMDATAPMLIVPEAQSADPALLALAQTAWRAFRSSPSRWLDLLDDDTSQLPYLRRAIVVLLEELPDSITGLGRSEIEVLSLIAEGDVTPTQIQMAFARREPLTLEYWEVGKLLDTLADLAAPAILGLEGGPFDMASHDDESRMVQYDESGLRLSAFGEALLEGTTDFGHHGGINRWWGGIHLGEECWRWDAQRQTVIQPT</sequence>
<evidence type="ECO:0008006" key="3">
    <source>
        <dbReference type="Google" id="ProtNLM"/>
    </source>
</evidence>
<dbReference type="EMBL" id="JACIEK010000040">
    <property type="protein sequence ID" value="MBB4000918.1"/>
    <property type="molecule type" value="Genomic_DNA"/>
</dbReference>
<keyword evidence="2" id="KW-1185">Reference proteome</keyword>
<protein>
    <recommendedName>
        <fullName evidence="3">DUF1835 domain-containing protein</fullName>
    </recommendedName>
</protein>
<accession>A0A7W6MMK1</accession>
<comment type="caution">
    <text evidence="1">The sequence shown here is derived from an EMBL/GenBank/DDBJ whole genome shotgun (WGS) entry which is preliminary data.</text>
</comment>
<dbReference type="AlphaFoldDB" id="A0A7W6MMK1"/>
<organism evidence="1 2">
    <name type="scientific">Aureimonas pseudogalii</name>
    <dbReference type="NCBI Taxonomy" id="1744844"/>
    <lineage>
        <taxon>Bacteria</taxon>
        <taxon>Pseudomonadati</taxon>
        <taxon>Pseudomonadota</taxon>
        <taxon>Alphaproteobacteria</taxon>
        <taxon>Hyphomicrobiales</taxon>
        <taxon>Aurantimonadaceae</taxon>
        <taxon>Aureimonas</taxon>
    </lineage>
</organism>